<comment type="subcellular location">
    <subcellularLocation>
        <location evidence="1">Membrane</location>
    </subcellularLocation>
</comment>
<dbReference type="Proteomes" id="UP000640930">
    <property type="component" value="Unassembled WGS sequence"/>
</dbReference>
<proteinExistence type="inferred from homology"/>
<evidence type="ECO:0000256" key="5">
    <source>
        <dbReference type="ARBA" id="ARBA00023136"/>
    </source>
</evidence>
<keyword evidence="3 6" id="KW-0812">Transmembrane</keyword>
<keyword evidence="5 6" id="KW-0472">Membrane</keyword>
<keyword evidence="8" id="KW-1185">Reference proteome</keyword>
<protein>
    <submittedName>
        <fullName evidence="7">YjcZ family sporulation protein</fullName>
    </submittedName>
</protein>
<dbReference type="Pfam" id="PF09680">
    <property type="entry name" value="YjcZ_2"/>
    <property type="match status" value="1"/>
</dbReference>
<dbReference type="InterPro" id="IPR010070">
    <property type="entry name" value="YjcZ-like"/>
</dbReference>
<dbReference type="RefSeq" id="WP_191707182.1">
    <property type="nucleotide sequence ID" value="NZ_JACSQA010000009.1"/>
</dbReference>
<evidence type="ECO:0000256" key="3">
    <source>
        <dbReference type="ARBA" id="ARBA00022692"/>
    </source>
</evidence>
<evidence type="ECO:0000256" key="1">
    <source>
        <dbReference type="ARBA" id="ARBA00004370"/>
    </source>
</evidence>
<reference evidence="7 8" key="1">
    <citation type="submission" date="2020-08" db="EMBL/GenBank/DDBJ databases">
        <title>A Genomic Blueprint of the Chicken Gut Microbiome.</title>
        <authorList>
            <person name="Gilroy R."/>
            <person name="Ravi A."/>
            <person name="Getino M."/>
            <person name="Pursley I."/>
            <person name="Horton D.L."/>
            <person name="Alikhan N.-F."/>
            <person name="Baker D."/>
            <person name="Gharbi K."/>
            <person name="Hall N."/>
            <person name="Watson M."/>
            <person name="Adriaenssens E.M."/>
            <person name="Foster-Nyarko E."/>
            <person name="Jarju S."/>
            <person name="Secka A."/>
            <person name="Antonio M."/>
            <person name="Oren A."/>
            <person name="Chaudhuri R."/>
            <person name="La Ragione R.M."/>
            <person name="Hildebrand F."/>
            <person name="Pallen M.J."/>
        </authorList>
    </citation>
    <scope>NUCLEOTIDE SEQUENCE [LARGE SCALE GENOMIC DNA]</scope>
    <source>
        <strain evidence="7 8">Re31</strain>
    </source>
</reference>
<accession>A0ABR8XBN8</accession>
<keyword evidence="4 6" id="KW-1133">Transmembrane helix</keyword>
<sequence length="71" mass="7752">MCHKCGGQVSPAYDYNYCSNQVSPAYDFNYCGSSQVSPAYDMDGGKGYKGSAFVLIVVLFILLIIVGKCYM</sequence>
<feature type="transmembrane region" description="Helical" evidence="6">
    <location>
        <begin position="50"/>
        <end position="70"/>
    </location>
</feature>
<evidence type="ECO:0000256" key="6">
    <source>
        <dbReference type="SAM" id="Phobius"/>
    </source>
</evidence>
<evidence type="ECO:0000313" key="7">
    <source>
        <dbReference type="EMBL" id="MBD8026651.1"/>
    </source>
</evidence>
<name>A0ABR8XBN8_9BACL</name>
<dbReference type="EMBL" id="JACSQA010000009">
    <property type="protein sequence ID" value="MBD8026651.1"/>
    <property type="molecule type" value="Genomic_DNA"/>
</dbReference>
<comment type="caution">
    <text evidence="7">The sequence shown here is derived from an EMBL/GenBank/DDBJ whole genome shotgun (WGS) entry which is preliminary data.</text>
</comment>
<organism evidence="7 8">
    <name type="scientific">Ureibacillus galli</name>
    <dbReference type="NCBI Taxonomy" id="2762222"/>
    <lineage>
        <taxon>Bacteria</taxon>
        <taxon>Bacillati</taxon>
        <taxon>Bacillota</taxon>
        <taxon>Bacilli</taxon>
        <taxon>Bacillales</taxon>
        <taxon>Caryophanaceae</taxon>
        <taxon>Ureibacillus</taxon>
    </lineage>
</organism>
<evidence type="ECO:0000313" key="8">
    <source>
        <dbReference type="Proteomes" id="UP000640930"/>
    </source>
</evidence>
<dbReference type="NCBIfam" id="TIGR01732">
    <property type="entry name" value="tiny_TM_bacill"/>
    <property type="match status" value="1"/>
</dbReference>
<evidence type="ECO:0000256" key="2">
    <source>
        <dbReference type="ARBA" id="ARBA00010221"/>
    </source>
</evidence>
<comment type="similarity">
    <text evidence="2">Belongs to the SscA family.</text>
</comment>
<evidence type="ECO:0000256" key="4">
    <source>
        <dbReference type="ARBA" id="ARBA00022989"/>
    </source>
</evidence>
<gene>
    <name evidence="7" type="ORF">H9636_08275</name>
</gene>